<sequence>PGKVLTKVILNRIHDHLLAYQRLEKSTAGETPGTDASIPASVPELRLVLLGRNTAEKSLIANGILGREVFVSGTPSPTKAQMSSQRKHGTIAGRRVVVVNTPDWFSSTVSQFELWQDVKHCMELSAPGPHAFLLVTEMHEYGEVQATILEKMREILGDDCFPHTIVLLTHASELTESITGGFVHTGSPDLQRIITRCGNRYHILNTSNRPEGHQIRRLLETIEKMVEENQWSFYSSEMHMEVMSQIQEVEQKLQRERAERKLREELEAKEKFEKELQETLREKEHNVILSIMVKTMLITVNCDLYLYLKVFYRCAYLLIYVCSLICYRRFKNTY</sequence>
<keyword evidence="2" id="KW-0547">Nucleotide-binding</keyword>
<dbReference type="InterPro" id="IPR027417">
    <property type="entry name" value="P-loop_NTPase"/>
</dbReference>
<evidence type="ECO:0000256" key="1">
    <source>
        <dbReference type="ARBA" id="ARBA00008535"/>
    </source>
</evidence>
<protein>
    <recommendedName>
        <fullName evidence="6">AIG1-type G domain-containing protein</fullName>
    </recommendedName>
</protein>
<keyword evidence="8" id="KW-1185">Reference proteome</keyword>
<dbReference type="Ensembl" id="ENSPKIT00000007071.1">
    <property type="protein sequence ID" value="ENSPKIP00000026317.1"/>
    <property type="gene ID" value="ENSPKIG00000008850.1"/>
</dbReference>
<dbReference type="Pfam" id="PF04548">
    <property type="entry name" value="AIG1"/>
    <property type="match status" value="1"/>
</dbReference>
<evidence type="ECO:0000313" key="8">
    <source>
        <dbReference type="Proteomes" id="UP000261540"/>
    </source>
</evidence>
<dbReference type="SUPFAM" id="SSF52540">
    <property type="entry name" value="P-loop containing nucleoside triphosphate hydrolases"/>
    <property type="match status" value="1"/>
</dbReference>
<feature type="domain" description="AIG1-type G" evidence="6">
    <location>
        <begin position="42"/>
        <end position="243"/>
    </location>
</feature>
<keyword evidence="3" id="KW-0342">GTP-binding</keyword>
<dbReference type="STRING" id="1676925.ENSPKIP00000026317"/>
<dbReference type="GeneTree" id="ENSGT01140000282522"/>
<dbReference type="InterPro" id="IPR045058">
    <property type="entry name" value="GIMA/IAN/Toc"/>
</dbReference>
<dbReference type="PANTHER" id="PTHR10903">
    <property type="entry name" value="GTPASE, IMAP FAMILY MEMBER-RELATED"/>
    <property type="match status" value="1"/>
</dbReference>
<keyword evidence="5" id="KW-0472">Membrane</keyword>
<keyword evidence="4" id="KW-0175">Coiled coil</keyword>
<evidence type="ECO:0000256" key="5">
    <source>
        <dbReference type="SAM" id="Phobius"/>
    </source>
</evidence>
<reference evidence="7" key="1">
    <citation type="submission" date="2025-08" db="UniProtKB">
        <authorList>
            <consortium name="Ensembl"/>
        </authorList>
    </citation>
    <scope>IDENTIFICATION</scope>
</reference>
<evidence type="ECO:0000256" key="2">
    <source>
        <dbReference type="ARBA" id="ARBA00022741"/>
    </source>
</evidence>
<dbReference type="PANTHER" id="PTHR10903:SF167">
    <property type="entry name" value="GTPASE IMAP FAMILY MEMBER 6-RELATED"/>
    <property type="match status" value="1"/>
</dbReference>
<comment type="similarity">
    <text evidence="1">Belongs to the TRAFAC class TrmE-Era-EngA-EngB-Septin-like GTPase superfamily. AIG1/Toc34/Toc159-like paraseptin GTPase family. IAN subfamily.</text>
</comment>
<reference evidence="7" key="2">
    <citation type="submission" date="2025-09" db="UniProtKB">
        <authorList>
            <consortium name="Ensembl"/>
        </authorList>
    </citation>
    <scope>IDENTIFICATION</scope>
</reference>
<keyword evidence="5" id="KW-1133">Transmembrane helix</keyword>
<evidence type="ECO:0000256" key="4">
    <source>
        <dbReference type="SAM" id="Coils"/>
    </source>
</evidence>
<evidence type="ECO:0000313" key="7">
    <source>
        <dbReference type="Ensembl" id="ENSPKIP00000026317.1"/>
    </source>
</evidence>
<evidence type="ECO:0000256" key="3">
    <source>
        <dbReference type="ARBA" id="ARBA00023134"/>
    </source>
</evidence>
<dbReference type="Proteomes" id="UP000261540">
    <property type="component" value="Unplaced"/>
</dbReference>
<feature type="transmembrane region" description="Helical" evidence="5">
    <location>
        <begin position="304"/>
        <end position="327"/>
    </location>
</feature>
<dbReference type="GO" id="GO:0005525">
    <property type="term" value="F:GTP binding"/>
    <property type="evidence" value="ECO:0007669"/>
    <property type="project" value="UniProtKB-KW"/>
</dbReference>
<evidence type="ECO:0000259" key="6">
    <source>
        <dbReference type="PROSITE" id="PS51720"/>
    </source>
</evidence>
<dbReference type="AlphaFoldDB" id="A0A3B3S6E6"/>
<dbReference type="PROSITE" id="PS51720">
    <property type="entry name" value="G_AIG1"/>
    <property type="match status" value="1"/>
</dbReference>
<feature type="coiled-coil region" evidence="4">
    <location>
        <begin position="239"/>
        <end position="286"/>
    </location>
</feature>
<proteinExistence type="inferred from homology"/>
<name>A0A3B3S6E6_9TELE</name>
<accession>A0A3B3S6E6</accession>
<keyword evidence="5" id="KW-0812">Transmembrane</keyword>
<dbReference type="InterPro" id="IPR006703">
    <property type="entry name" value="G_AIG1"/>
</dbReference>
<organism evidence="7 8">
    <name type="scientific">Paramormyrops kingsleyae</name>
    <dbReference type="NCBI Taxonomy" id="1676925"/>
    <lineage>
        <taxon>Eukaryota</taxon>
        <taxon>Metazoa</taxon>
        <taxon>Chordata</taxon>
        <taxon>Craniata</taxon>
        <taxon>Vertebrata</taxon>
        <taxon>Euteleostomi</taxon>
        <taxon>Actinopterygii</taxon>
        <taxon>Neopterygii</taxon>
        <taxon>Teleostei</taxon>
        <taxon>Osteoglossocephala</taxon>
        <taxon>Osteoglossomorpha</taxon>
        <taxon>Osteoglossiformes</taxon>
        <taxon>Mormyridae</taxon>
        <taxon>Paramormyrops</taxon>
    </lineage>
</organism>
<dbReference type="Gene3D" id="3.40.50.300">
    <property type="entry name" value="P-loop containing nucleotide triphosphate hydrolases"/>
    <property type="match status" value="1"/>
</dbReference>
<dbReference type="FunFam" id="3.40.50.300:FF:002274">
    <property type="entry name" value="Si:dkeyp-69e1.8"/>
    <property type="match status" value="1"/>
</dbReference>